<dbReference type="InterPro" id="IPR013785">
    <property type="entry name" value="Aldolase_TIM"/>
</dbReference>
<dbReference type="EMBL" id="LN649231">
    <property type="protein sequence ID" value="CEI70516.1"/>
    <property type="molecule type" value="Genomic_DNA"/>
</dbReference>
<dbReference type="PANTHER" id="PTHR35273:SF2">
    <property type="entry name" value="ALPHA-GALACTOSIDASE"/>
    <property type="match status" value="1"/>
</dbReference>
<dbReference type="PANTHER" id="PTHR35273">
    <property type="entry name" value="ALPHA-1,4 POLYGALACTOSAMINIDASE, PUTATIVE (AFU_ORTHOLOGUE AFUA_3G07890)-RELATED"/>
    <property type="match status" value="1"/>
</dbReference>
<dbReference type="STRING" id="56646.A0A2L2TZC6"/>
<feature type="domain" description="Glycoside-hydrolase family GH114 TIM-barrel" evidence="4">
    <location>
        <begin position="39"/>
        <end position="276"/>
    </location>
</feature>
<evidence type="ECO:0000313" key="6">
    <source>
        <dbReference type="Proteomes" id="UP000245910"/>
    </source>
</evidence>
<evidence type="ECO:0000259" key="4">
    <source>
        <dbReference type="Pfam" id="PF03537"/>
    </source>
</evidence>
<evidence type="ECO:0000256" key="3">
    <source>
        <dbReference type="SAM" id="SignalP"/>
    </source>
</evidence>
<reference evidence="6" key="1">
    <citation type="submission" date="2014-10" db="EMBL/GenBank/DDBJ databases">
        <authorList>
            <person name="King R."/>
        </authorList>
    </citation>
    <scope>NUCLEOTIDE SEQUENCE [LARGE SCALE GENOMIC DNA]</scope>
    <source>
        <strain evidence="6">A3/5</strain>
    </source>
</reference>
<protein>
    <recommendedName>
        <fullName evidence="2">alpha-galactosidase</fullName>
        <ecNumber evidence="2">3.2.1.22</ecNumber>
    </recommendedName>
</protein>
<accession>A0A2L2TZC6</accession>
<keyword evidence="3" id="KW-0732">Signal</keyword>
<dbReference type="EC" id="3.2.1.22" evidence="2"/>
<dbReference type="RefSeq" id="XP_025594230.1">
    <property type="nucleotide sequence ID" value="XM_025725652.2"/>
</dbReference>
<evidence type="ECO:0000313" key="5">
    <source>
        <dbReference type="EMBL" id="CEI70516.1"/>
    </source>
</evidence>
<dbReference type="Pfam" id="PF03537">
    <property type="entry name" value="Glyco_hydro_114"/>
    <property type="match status" value="1"/>
</dbReference>
<dbReference type="InterPro" id="IPR004352">
    <property type="entry name" value="GH114_TIM-barrel"/>
</dbReference>
<dbReference type="SUPFAM" id="SSF51445">
    <property type="entry name" value="(Trans)glycosidases"/>
    <property type="match status" value="1"/>
</dbReference>
<dbReference type="Proteomes" id="UP000245910">
    <property type="component" value="Chromosome III"/>
</dbReference>
<feature type="signal peptide" evidence="3">
    <location>
        <begin position="1"/>
        <end position="19"/>
    </location>
</feature>
<comment type="catalytic activity">
    <reaction evidence="1">
        <text>Hydrolysis of terminal, non-reducing alpha-D-galactose residues in alpha-D-galactosides, including galactose oligosaccharides, galactomannans and galactolipids.</text>
        <dbReference type="EC" id="3.2.1.22"/>
    </reaction>
</comment>
<proteinExistence type="predicted"/>
<dbReference type="GO" id="GO:0004557">
    <property type="term" value="F:alpha-galactosidase activity"/>
    <property type="evidence" value="ECO:0007669"/>
    <property type="project" value="UniProtKB-EC"/>
</dbReference>
<sequence length="280" mass="30777">MKLTSVFQTLALLAVSVDARAATTLKRKALWKPAVGAKWEIILSEVFKIPSGGASKLDPSVTIYDLDLYENSKDTFAALQKAGKNVICYFSAGSWENWRDDKDEFPAKDLGKTMDGWPDEKWVNIKSTAVRAIMAKRIKVAADKGCDAIDPDNMDGYQNDNGLGLTEADTISYVKFLSAEAAKYNMAMGMKNGGDVTEDVLPYVAFSINEQCIQYKECGLYAPYIDADKPVFNIEYPKGAPTVKASDKTKICSTTGAAADSDGFSKIIKKLNLDKWTMYC</sequence>
<name>A0A2L2TZC6_9HYPO</name>
<evidence type="ECO:0000256" key="2">
    <source>
        <dbReference type="ARBA" id="ARBA00012755"/>
    </source>
</evidence>
<dbReference type="InterPro" id="IPR017853">
    <property type="entry name" value="GH"/>
</dbReference>
<evidence type="ECO:0000256" key="1">
    <source>
        <dbReference type="ARBA" id="ARBA00001255"/>
    </source>
</evidence>
<dbReference type="OrthoDB" id="2108802at2759"/>
<feature type="chain" id="PRO_5014966874" description="alpha-galactosidase" evidence="3">
    <location>
        <begin position="20"/>
        <end position="280"/>
    </location>
</feature>
<keyword evidence="6" id="KW-1185">Reference proteome</keyword>
<dbReference type="AlphaFoldDB" id="A0A2L2TZC6"/>
<organism evidence="5 6">
    <name type="scientific">Fusarium venenatum</name>
    <dbReference type="NCBI Taxonomy" id="56646"/>
    <lineage>
        <taxon>Eukaryota</taxon>
        <taxon>Fungi</taxon>
        <taxon>Dikarya</taxon>
        <taxon>Ascomycota</taxon>
        <taxon>Pezizomycotina</taxon>
        <taxon>Sordariomycetes</taxon>
        <taxon>Hypocreomycetidae</taxon>
        <taxon>Hypocreales</taxon>
        <taxon>Nectriaceae</taxon>
        <taxon>Fusarium</taxon>
    </lineage>
</organism>
<dbReference type="GeneID" id="37262231"/>
<dbReference type="KEGG" id="fvn:FVRRES_10593"/>
<dbReference type="Gene3D" id="3.20.20.70">
    <property type="entry name" value="Aldolase class I"/>
    <property type="match status" value="1"/>
</dbReference>